<keyword evidence="2" id="KW-1185">Reference proteome</keyword>
<organism evidence="1 2">
    <name type="scientific">Coccomyxa viridis</name>
    <dbReference type="NCBI Taxonomy" id="1274662"/>
    <lineage>
        <taxon>Eukaryota</taxon>
        <taxon>Viridiplantae</taxon>
        <taxon>Chlorophyta</taxon>
        <taxon>core chlorophytes</taxon>
        <taxon>Trebouxiophyceae</taxon>
        <taxon>Trebouxiophyceae incertae sedis</taxon>
        <taxon>Coccomyxaceae</taxon>
        <taxon>Coccomyxa</taxon>
    </lineage>
</organism>
<sequence>MVETGVIRMTTTTTSTITITTSTIRTKIMTTNGATEGAREIPTLTYVGQNEAGRLLAI</sequence>
<comment type="caution">
    <text evidence="1">The sequence shown here is derived from an EMBL/GenBank/DDBJ whole genome shotgun (WGS) entry which is preliminary data.</text>
</comment>
<evidence type="ECO:0000313" key="1">
    <source>
        <dbReference type="EMBL" id="CAK0783955.1"/>
    </source>
</evidence>
<dbReference type="EMBL" id="CAUYUE010000009">
    <property type="protein sequence ID" value="CAK0783955.1"/>
    <property type="molecule type" value="Genomic_DNA"/>
</dbReference>
<gene>
    <name evidence="1" type="ORF">CVIRNUC_007158</name>
</gene>
<dbReference type="AlphaFoldDB" id="A0AAV1IBQ7"/>
<name>A0AAV1IBQ7_9CHLO</name>
<reference evidence="1 2" key="1">
    <citation type="submission" date="2023-10" db="EMBL/GenBank/DDBJ databases">
        <authorList>
            <person name="Maclean D."/>
            <person name="Macfadyen A."/>
        </authorList>
    </citation>
    <scope>NUCLEOTIDE SEQUENCE [LARGE SCALE GENOMIC DNA]</scope>
</reference>
<dbReference type="Proteomes" id="UP001314263">
    <property type="component" value="Unassembled WGS sequence"/>
</dbReference>
<evidence type="ECO:0000313" key="2">
    <source>
        <dbReference type="Proteomes" id="UP001314263"/>
    </source>
</evidence>
<accession>A0AAV1IBQ7</accession>
<protein>
    <submittedName>
        <fullName evidence="1">Uncharacterized protein</fullName>
    </submittedName>
</protein>
<proteinExistence type="predicted"/>